<name>A0ABT2YVP7_9GAMM</name>
<sequence>MIKPLLIATGLLASSLAFSATNYVVDPQLTDYRSNKGKSPVWLSHEDSNGGLGDVGSSGDTAFDAKGSARIRFKSSVPTHDFSSKPGLTQVISGLPANTDMSYSLYYCDKKGAESPSTLYFGVREVVEGAPLTGNVIAESRVHTRDLGDAPMGEVKDCFRQVSLDFNSGASGNVEIFSLMEVYIGDGEPNMTKDMEVRIDEFSVTAK</sequence>
<feature type="chain" id="PRO_5045878590" evidence="1">
    <location>
        <begin position="20"/>
        <end position="207"/>
    </location>
</feature>
<keyword evidence="1" id="KW-0732">Signal</keyword>
<evidence type="ECO:0000313" key="2">
    <source>
        <dbReference type="EMBL" id="MCV2403974.1"/>
    </source>
</evidence>
<evidence type="ECO:0000256" key="1">
    <source>
        <dbReference type="SAM" id="SignalP"/>
    </source>
</evidence>
<keyword evidence="3" id="KW-1185">Reference proteome</keyword>
<feature type="signal peptide" evidence="1">
    <location>
        <begin position="1"/>
        <end position="19"/>
    </location>
</feature>
<organism evidence="2 3">
    <name type="scientific">Marinomonas sargassi</name>
    <dbReference type="NCBI Taxonomy" id="2984494"/>
    <lineage>
        <taxon>Bacteria</taxon>
        <taxon>Pseudomonadati</taxon>
        <taxon>Pseudomonadota</taxon>
        <taxon>Gammaproteobacteria</taxon>
        <taxon>Oceanospirillales</taxon>
        <taxon>Oceanospirillaceae</taxon>
        <taxon>Marinomonas</taxon>
    </lineage>
</organism>
<dbReference type="RefSeq" id="WP_263531358.1">
    <property type="nucleotide sequence ID" value="NZ_JAOVZB010000007.1"/>
</dbReference>
<reference evidence="2 3" key="1">
    <citation type="submission" date="2022-10" db="EMBL/GenBank/DDBJ databases">
        <title>Marinomonas transparenta sp. nov. and Marinomonas sargassi sp. nov., isolated from marine alga (Sargassum natans (L.) Gaillon).</title>
        <authorList>
            <person name="Wang Y."/>
        </authorList>
    </citation>
    <scope>NUCLEOTIDE SEQUENCE [LARGE SCALE GENOMIC DNA]</scope>
    <source>
        <strain evidence="2 3">C2222</strain>
    </source>
</reference>
<protein>
    <submittedName>
        <fullName evidence="2">Uncharacterized protein</fullName>
    </submittedName>
</protein>
<evidence type="ECO:0000313" key="3">
    <source>
        <dbReference type="Proteomes" id="UP001209713"/>
    </source>
</evidence>
<accession>A0ABT2YVP7</accession>
<comment type="caution">
    <text evidence="2">The sequence shown here is derived from an EMBL/GenBank/DDBJ whole genome shotgun (WGS) entry which is preliminary data.</text>
</comment>
<dbReference type="EMBL" id="JAOVZB010000007">
    <property type="protein sequence ID" value="MCV2403974.1"/>
    <property type="molecule type" value="Genomic_DNA"/>
</dbReference>
<gene>
    <name evidence="2" type="ORF">OFY17_13980</name>
</gene>
<dbReference type="Proteomes" id="UP001209713">
    <property type="component" value="Unassembled WGS sequence"/>
</dbReference>
<proteinExistence type="predicted"/>